<proteinExistence type="predicted"/>
<comment type="caution">
    <text evidence="3">The sequence shown here is derived from an EMBL/GenBank/DDBJ whole genome shotgun (WGS) entry which is preliminary data.</text>
</comment>
<keyword evidence="1" id="KW-0812">Transmembrane</keyword>
<dbReference type="GO" id="GO:0004016">
    <property type="term" value="F:adenylate cyclase activity"/>
    <property type="evidence" value="ECO:0007669"/>
    <property type="project" value="UniProtKB-ARBA"/>
</dbReference>
<evidence type="ECO:0000313" key="4">
    <source>
        <dbReference type="Proteomes" id="UP001319180"/>
    </source>
</evidence>
<organism evidence="3 4">
    <name type="scientific">Dawidia soli</name>
    <dbReference type="NCBI Taxonomy" id="2782352"/>
    <lineage>
        <taxon>Bacteria</taxon>
        <taxon>Pseudomonadati</taxon>
        <taxon>Bacteroidota</taxon>
        <taxon>Cytophagia</taxon>
        <taxon>Cytophagales</taxon>
        <taxon>Chryseotaleaceae</taxon>
        <taxon>Dawidia</taxon>
    </lineage>
</organism>
<protein>
    <submittedName>
        <fullName evidence="3">Adenylate/guanylate cyclase domain-containing protein</fullName>
    </submittedName>
</protein>
<feature type="transmembrane region" description="Helical" evidence="1">
    <location>
        <begin position="54"/>
        <end position="73"/>
    </location>
</feature>
<dbReference type="PROSITE" id="PS50125">
    <property type="entry name" value="GUANYLATE_CYCLASE_2"/>
    <property type="match status" value="1"/>
</dbReference>
<dbReference type="RefSeq" id="WP_254090420.1">
    <property type="nucleotide sequence ID" value="NZ_JAHESC010000014.1"/>
</dbReference>
<sequence length="364" mass="41283">MLSYKFRSNIFQIVSFGVIWGCAGLVYSILEKGILGDQTYYPATGNPYRFEDTVFTTFLLTTVLGLVVGTLEAMYLRGLFSRMSLAQKIIFKTLLYLVILVVMLMIITTIYSAVVLKTHLFDSEALHDVRLFITSGAFWRVEVYMAAVIVVSLFYSEVSQNLGPAVLLNFLTGRYHTPREEERIFMFLDMKSSTTIAEKIGHLKYFNMLKAYFADLSDPILRHEGEIYQYVGDEIVISWRLQKGLKDAHCVQCFYDMQRALEHRKAYYLEKFGVAPAFKAGLHYGKVTTGEIGVIKKDIIFTGDVLNATARIQSLCNSHQVDILISGVLLQRLDLSDRCSVLSLGESELRGRGEKLALYTLQPQ</sequence>
<dbReference type="Pfam" id="PF00211">
    <property type="entry name" value="Guanylate_cyc"/>
    <property type="match status" value="1"/>
</dbReference>
<dbReference type="InterPro" id="IPR050697">
    <property type="entry name" value="Adenylyl/Guanylyl_Cyclase_3/4"/>
</dbReference>
<accession>A0AAP2GIQ6</accession>
<keyword evidence="1" id="KW-0472">Membrane</keyword>
<feature type="transmembrane region" description="Helical" evidence="1">
    <location>
        <begin position="9"/>
        <end position="30"/>
    </location>
</feature>
<reference evidence="3 4" key="1">
    <citation type="submission" date="2021-05" db="EMBL/GenBank/DDBJ databases">
        <title>A Polyphasic approach of four new species of the genus Ohtaekwangia: Ohtaekwangia histidinii sp. nov., Ohtaekwangia cretensis sp. nov., Ohtaekwangia indiensis sp. nov., Ohtaekwangia reichenbachii sp. nov. from diverse environment.</title>
        <authorList>
            <person name="Octaviana S."/>
        </authorList>
    </citation>
    <scope>NUCLEOTIDE SEQUENCE [LARGE SCALE GENOMIC DNA]</scope>
    <source>
        <strain evidence="3 4">PWU37</strain>
    </source>
</reference>
<dbReference type="CDD" id="cd07302">
    <property type="entry name" value="CHD"/>
    <property type="match status" value="1"/>
</dbReference>
<dbReference type="PANTHER" id="PTHR43081">
    <property type="entry name" value="ADENYLATE CYCLASE, TERMINAL-DIFFERENTIATION SPECIFIC-RELATED"/>
    <property type="match status" value="1"/>
</dbReference>
<evidence type="ECO:0000313" key="3">
    <source>
        <dbReference type="EMBL" id="MBT1687188.1"/>
    </source>
</evidence>
<dbReference type="InterPro" id="IPR029787">
    <property type="entry name" value="Nucleotide_cyclase"/>
</dbReference>
<gene>
    <name evidence="3" type="ORF">KK078_11490</name>
</gene>
<keyword evidence="4" id="KW-1185">Reference proteome</keyword>
<dbReference type="PANTHER" id="PTHR43081:SF1">
    <property type="entry name" value="ADENYLATE CYCLASE, TERMINAL-DIFFERENTIATION SPECIFIC"/>
    <property type="match status" value="1"/>
</dbReference>
<dbReference type="EMBL" id="JAHESC010000014">
    <property type="protein sequence ID" value="MBT1687188.1"/>
    <property type="molecule type" value="Genomic_DNA"/>
</dbReference>
<feature type="domain" description="Guanylate cyclase" evidence="2">
    <location>
        <begin position="184"/>
        <end position="313"/>
    </location>
</feature>
<dbReference type="SUPFAM" id="SSF55073">
    <property type="entry name" value="Nucleotide cyclase"/>
    <property type="match status" value="1"/>
</dbReference>
<evidence type="ECO:0000259" key="2">
    <source>
        <dbReference type="PROSITE" id="PS50125"/>
    </source>
</evidence>
<feature type="transmembrane region" description="Helical" evidence="1">
    <location>
        <begin position="94"/>
        <end position="116"/>
    </location>
</feature>
<dbReference type="AlphaFoldDB" id="A0AAP2GIQ6"/>
<dbReference type="GO" id="GO:0009190">
    <property type="term" value="P:cyclic nucleotide biosynthetic process"/>
    <property type="evidence" value="ECO:0007669"/>
    <property type="project" value="InterPro"/>
</dbReference>
<evidence type="ECO:0000256" key="1">
    <source>
        <dbReference type="SAM" id="Phobius"/>
    </source>
</evidence>
<dbReference type="Gene3D" id="3.30.70.1230">
    <property type="entry name" value="Nucleotide cyclase"/>
    <property type="match status" value="1"/>
</dbReference>
<dbReference type="Proteomes" id="UP001319180">
    <property type="component" value="Unassembled WGS sequence"/>
</dbReference>
<dbReference type="InterPro" id="IPR001054">
    <property type="entry name" value="A/G_cyclase"/>
</dbReference>
<keyword evidence="1" id="KW-1133">Transmembrane helix</keyword>
<dbReference type="GO" id="GO:0035556">
    <property type="term" value="P:intracellular signal transduction"/>
    <property type="evidence" value="ECO:0007669"/>
    <property type="project" value="InterPro"/>
</dbReference>
<name>A0AAP2GIQ6_9BACT</name>